<organism evidence="1 2">
    <name type="scientific">Vaccinium darrowii</name>
    <dbReference type="NCBI Taxonomy" id="229202"/>
    <lineage>
        <taxon>Eukaryota</taxon>
        <taxon>Viridiplantae</taxon>
        <taxon>Streptophyta</taxon>
        <taxon>Embryophyta</taxon>
        <taxon>Tracheophyta</taxon>
        <taxon>Spermatophyta</taxon>
        <taxon>Magnoliopsida</taxon>
        <taxon>eudicotyledons</taxon>
        <taxon>Gunneridae</taxon>
        <taxon>Pentapetalae</taxon>
        <taxon>asterids</taxon>
        <taxon>Ericales</taxon>
        <taxon>Ericaceae</taxon>
        <taxon>Vaccinioideae</taxon>
        <taxon>Vaccinieae</taxon>
        <taxon>Vaccinium</taxon>
    </lineage>
</organism>
<keyword evidence="2" id="KW-1185">Reference proteome</keyword>
<comment type="caution">
    <text evidence="1">The sequence shown here is derived from an EMBL/GenBank/DDBJ whole genome shotgun (WGS) entry which is preliminary data.</text>
</comment>
<sequence length="543" mass="61907">MLSCWNSNGLISGPYFAFQPVNLNFGFDRKPDLVLGPCDGLFCLYWRPTKFYPRHRVGHLVKQVPTIALWNPATRAFSILPLSKLALPPYKAVYSYHVGFGFDLKTKSIKVVKVANLSGDEATDHEYINRAEVYDLVFGSWRVLDVDDTLQQVFVLDEPTHDVYNNNDGVFHWHSYGKSCGDIRHHSLVLSFDMSRELFHVTRMPEKYSEFDTFFHFSLLRDSLAVNFSFVKDGHQTIAIWVMKKDFYREVEAGESLSSYGWSHELTVDLTYRHLCLSTGFWNINELLLWNIDDELTLRTPVLYDIVTKQIRSLGGLNILISFDTDDSLTEFMQDNNQLLPQWFSSIERWHNQRIKPSKSTWISCYGVPLIAWNSETFMSIGKLWGESLKTQWLKRRGKIGFFTSIKLRNEKKRKKLVTVLEVVSDDESLDNEEANVKEDGVDISQTSVDPNWTTSLHEAAGTAYATPSDGDILTDMSIIEESNSLVGNSLLKVSKDDHLESLGLGSKNTPHHDLVAGIGLDSDRKNSVGIDEDFAPNSFSVR</sequence>
<proteinExistence type="predicted"/>
<name>A0ACB7Y1T4_9ERIC</name>
<gene>
    <name evidence="1" type="ORF">Vadar_022388</name>
</gene>
<evidence type="ECO:0000313" key="2">
    <source>
        <dbReference type="Proteomes" id="UP000828048"/>
    </source>
</evidence>
<protein>
    <submittedName>
        <fullName evidence="1">Uncharacterized protein</fullName>
    </submittedName>
</protein>
<evidence type="ECO:0000313" key="1">
    <source>
        <dbReference type="EMBL" id="KAH7847139.1"/>
    </source>
</evidence>
<reference evidence="1 2" key="1">
    <citation type="journal article" date="2021" name="Hortic Res">
        <title>High-quality reference genome and annotation aids understanding of berry development for evergreen blueberry (Vaccinium darrowii).</title>
        <authorList>
            <person name="Yu J."/>
            <person name="Hulse-Kemp A.M."/>
            <person name="Babiker E."/>
            <person name="Staton M."/>
        </authorList>
    </citation>
    <scope>NUCLEOTIDE SEQUENCE [LARGE SCALE GENOMIC DNA]</scope>
    <source>
        <strain evidence="2">cv. NJ 8807/NJ 8810</strain>
        <tissue evidence="1">Young leaf</tissue>
    </source>
</reference>
<dbReference type="EMBL" id="CM037155">
    <property type="protein sequence ID" value="KAH7847139.1"/>
    <property type="molecule type" value="Genomic_DNA"/>
</dbReference>
<accession>A0ACB7Y1T4</accession>
<dbReference type="Proteomes" id="UP000828048">
    <property type="component" value="Chromosome 5"/>
</dbReference>